<dbReference type="Proteomes" id="UP000536033">
    <property type="component" value="Unassembled WGS sequence"/>
</dbReference>
<dbReference type="PANTHER" id="PTHR21625:SF0">
    <property type="entry name" value="DYNEIN REGULATORY COMPLEX SUBUNIT 2"/>
    <property type="match status" value="1"/>
</dbReference>
<accession>A0A7K6Z992</accession>
<comment type="subcellular location">
    <subcellularLocation>
        <location evidence="1">Cytoplasm</location>
        <location evidence="1">Cytoskeleton</location>
        <location evidence="1">Flagellum axoneme</location>
    </subcellularLocation>
</comment>
<evidence type="ECO:0000256" key="4">
    <source>
        <dbReference type="ARBA" id="ARBA00023273"/>
    </source>
</evidence>
<keyword evidence="5" id="KW-0175">Coiled coil</keyword>
<name>A0A7K6Z992_ALCTO</name>
<evidence type="ECO:0000313" key="8">
    <source>
        <dbReference type="Proteomes" id="UP000536033"/>
    </source>
</evidence>
<keyword evidence="4" id="KW-0966">Cell projection</keyword>
<dbReference type="InterPro" id="IPR029440">
    <property type="entry name" value="DRC1_C"/>
</dbReference>
<dbReference type="InterPro" id="IPR039750">
    <property type="entry name" value="DRC1/DRC2"/>
</dbReference>
<dbReference type="GO" id="GO:0003352">
    <property type="term" value="P:regulation of cilium movement"/>
    <property type="evidence" value="ECO:0007669"/>
    <property type="project" value="TreeGrafter"/>
</dbReference>
<evidence type="ECO:0000256" key="1">
    <source>
        <dbReference type="ARBA" id="ARBA00004611"/>
    </source>
</evidence>
<comment type="caution">
    <text evidence="7">The sequence shown here is derived from an EMBL/GenBank/DDBJ whole genome shotgun (WGS) entry which is preliminary data.</text>
</comment>
<sequence length="86" mass="10070">LAEGEQRDAQRVLEETPTEPLAQAMWDYTGLERFWQRFNKAKLEEQALERERAALSQTNQRLRQLLRQYLAGISITQEMLGQPNPL</sequence>
<evidence type="ECO:0000256" key="5">
    <source>
        <dbReference type="SAM" id="Coils"/>
    </source>
</evidence>
<organism evidence="7 8">
    <name type="scientific">Alca torda</name>
    <name type="common">Razorbill</name>
    <dbReference type="NCBI Taxonomy" id="28689"/>
    <lineage>
        <taxon>Eukaryota</taxon>
        <taxon>Metazoa</taxon>
        <taxon>Chordata</taxon>
        <taxon>Craniata</taxon>
        <taxon>Vertebrata</taxon>
        <taxon>Euteleostomi</taxon>
        <taxon>Archelosauria</taxon>
        <taxon>Archosauria</taxon>
        <taxon>Dinosauria</taxon>
        <taxon>Saurischia</taxon>
        <taxon>Theropoda</taxon>
        <taxon>Coelurosauria</taxon>
        <taxon>Aves</taxon>
        <taxon>Neognathae</taxon>
        <taxon>Neoaves</taxon>
        <taxon>Charadriiformes</taxon>
        <taxon>Alcidae</taxon>
        <taxon>Alca</taxon>
    </lineage>
</organism>
<protein>
    <submittedName>
        <fullName evidence="7">DRC2 protein</fullName>
    </submittedName>
</protein>
<reference evidence="7 8" key="1">
    <citation type="submission" date="2019-09" db="EMBL/GenBank/DDBJ databases">
        <title>Bird 10,000 Genomes (B10K) Project - Family phase.</title>
        <authorList>
            <person name="Zhang G."/>
        </authorList>
    </citation>
    <scope>NUCLEOTIDE SEQUENCE [LARGE SCALE GENOMIC DNA]</scope>
    <source>
        <strain evidence="7">OUT-0003</strain>
        <tissue evidence="7">Muscle</tissue>
    </source>
</reference>
<feature type="coiled-coil region" evidence="5">
    <location>
        <begin position="38"/>
        <end position="68"/>
    </location>
</feature>
<feature type="non-terminal residue" evidence="7">
    <location>
        <position position="1"/>
    </location>
</feature>
<dbReference type="EMBL" id="VZSD01026642">
    <property type="protein sequence ID" value="NWX80498.1"/>
    <property type="molecule type" value="Genomic_DNA"/>
</dbReference>
<gene>
    <name evidence="7" type="primary">Ccdc65_2</name>
    <name evidence="7" type="ORF">ALCTOR_R12769</name>
</gene>
<evidence type="ECO:0000256" key="3">
    <source>
        <dbReference type="ARBA" id="ARBA00023069"/>
    </source>
</evidence>
<evidence type="ECO:0000259" key="6">
    <source>
        <dbReference type="Pfam" id="PF14775"/>
    </source>
</evidence>
<dbReference type="Pfam" id="PF14775">
    <property type="entry name" value="NYD-SP28_assoc"/>
    <property type="match status" value="1"/>
</dbReference>
<keyword evidence="3" id="KW-0969">Cilium</keyword>
<dbReference type="GO" id="GO:0070286">
    <property type="term" value="P:axonemal dynein complex assembly"/>
    <property type="evidence" value="ECO:0007669"/>
    <property type="project" value="InterPro"/>
</dbReference>
<evidence type="ECO:0000313" key="7">
    <source>
        <dbReference type="EMBL" id="NWX80498.1"/>
    </source>
</evidence>
<feature type="domain" description="Dynein regulatory complex protein 1 C-terminal" evidence="6">
    <location>
        <begin position="28"/>
        <end position="70"/>
    </location>
</feature>
<dbReference type="GO" id="GO:0060285">
    <property type="term" value="P:cilium-dependent cell motility"/>
    <property type="evidence" value="ECO:0007669"/>
    <property type="project" value="TreeGrafter"/>
</dbReference>
<keyword evidence="8" id="KW-1185">Reference proteome</keyword>
<dbReference type="PANTHER" id="PTHR21625">
    <property type="entry name" value="NYD-SP28 PROTEIN"/>
    <property type="match status" value="1"/>
</dbReference>
<feature type="non-terminal residue" evidence="7">
    <location>
        <position position="86"/>
    </location>
</feature>
<evidence type="ECO:0000256" key="2">
    <source>
        <dbReference type="ARBA" id="ARBA00022846"/>
    </source>
</evidence>
<proteinExistence type="predicted"/>
<dbReference type="AlphaFoldDB" id="A0A7K6Z992"/>
<keyword evidence="2" id="KW-0282">Flagellum</keyword>
<dbReference type="GO" id="GO:0005858">
    <property type="term" value="C:axonemal dynein complex"/>
    <property type="evidence" value="ECO:0007669"/>
    <property type="project" value="InterPro"/>
</dbReference>